<dbReference type="HAMAP" id="MF_00183">
    <property type="entry name" value="DXP_reductoisom"/>
    <property type="match status" value="1"/>
</dbReference>
<feature type="domain" description="1-deoxy-D-xylulose 5-phosphate reductoisomerase C-terminal" evidence="11">
    <location>
        <begin position="131"/>
        <end position="210"/>
    </location>
</feature>
<feature type="binding site" evidence="9">
    <location>
        <position position="111"/>
    </location>
    <ligand>
        <name>NADPH</name>
        <dbReference type="ChEBI" id="CHEBI:57783"/>
    </ligand>
</feature>
<dbReference type="PANTHER" id="PTHR30525:SF0">
    <property type="entry name" value="1-DEOXY-D-XYLULOSE 5-PHOSPHATE REDUCTOISOMERASE, CHLOROPLASTIC"/>
    <property type="match status" value="1"/>
</dbReference>
<dbReference type="PANTHER" id="PTHR30525">
    <property type="entry name" value="1-DEOXY-D-XYLULOSE 5-PHOSPHATE REDUCTOISOMERASE"/>
    <property type="match status" value="1"/>
</dbReference>
<feature type="binding site" evidence="9">
    <location>
        <position position="12"/>
    </location>
    <ligand>
        <name>NADPH</name>
        <dbReference type="ChEBI" id="CHEBI:57783"/>
    </ligand>
</feature>
<comment type="pathway">
    <text evidence="1 9">Isoprenoid biosynthesis; isopentenyl diphosphate biosynthesis via DXP pathway; isopentenyl diphosphate from 1-deoxy-D-xylulose 5-phosphate: step 1/6.</text>
</comment>
<comment type="cofactor">
    <cofactor evidence="9">
        <name>Mg(2+)</name>
        <dbReference type="ChEBI" id="CHEBI:18420"/>
    </cofactor>
    <cofactor evidence="9">
        <name>Mn(2+)</name>
        <dbReference type="ChEBI" id="CHEBI:29035"/>
    </cofactor>
</comment>
<feature type="binding site" evidence="9">
    <location>
        <position position="39"/>
    </location>
    <ligand>
        <name>NADPH</name>
        <dbReference type="ChEBI" id="CHEBI:57783"/>
    </ligand>
</feature>
<dbReference type="PIRSF" id="PIRSF006205">
    <property type="entry name" value="Dxp_reductismrs"/>
    <property type="match status" value="1"/>
</dbReference>
<dbReference type="OrthoDB" id="9806546at2"/>
<evidence type="ECO:0000256" key="4">
    <source>
        <dbReference type="ARBA" id="ARBA00022857"/>
    </source>
</evidence>
<evidence type="ECO:0000259" key="11">
    <source>
        <dbReference type="Pfam" id="PF08436"/>
    </source>
</evidence>
<dbReference type="NCBIfam" id="TIGR00243">
    <property type="entry name" value="Dxr"/>
    <property type="match status" value="1"/>
</dbReference>
<dbReference type="GO" id="GO:0051484">
    <property type="term" value="P:isopentenyl diphosphate biosynthetic process, methylerythritol 4-phosphate pathway involved in terpenoid biosynthetic process"/>
    <property type="evidence" value="ECO:0007669"/>
    <property type="project" value="TreeGrafter"/>
</dbReference>
<dbReference type="Pfam" id="PF13288">
    <property type="entry name" value="DXPR_C"/>
    <property type="match status" value="1"/>
</dbReference>
<evidence type="ECO:0000256" key="5">
    <source>
        <dbReference type="ARBA" id="ARBA00023002"/>
    </source>
</evidence>
<dbReference type="InterPro" id="IPR036291">
    <property type="entry name" value="NAD(P)-bd_dom_sf"/>
</dbReference>
<dbReference type="SUPFAM" id="SSF51735">
    <property type="entry name" value="NAD(P)-binding Rossmann-fold domains"/>
    <property type="match status" value="1"/>
</dbReference>
<feature type="binding site" evidence="9">
    <location>
        <position position="14"/>
    </location>
    <ligand>
        <name>NADPH</name>
        <dbReference type="ChEBI" id="CHEBI:57783"/>
    </ligand>
</feature>
<reference evidence="14" key="1">
    <citation type="submission" date="2016-12" db="EMBL/GenBank/DDBJ databases">
        <authorList>
            <person name="Varghese N."/>
            <person name="Submissions S."/>
        </authorList>
    </citation>
    <scope>NUCLEOTIDE SEQUENCE [LARGE SCALE GENOMIC DNA]</scope>
    <source>
        <strain evidence="14">DSM 13020</strain>
    </source>
</reference>
<evidence type="ECO:0000256" key="9">
    <source>
        <dbReference type="HAMAP-Rule" id="MF_00183"/>
    </source>
</evidence>
<dbReference type="InterPro" id="IPR026877">
    <property type="entry name" value="DXPR_C"/>
</dbReference>
<dbReference type="Gene3D" id="1.10.1740.10">
    <property type="match status" value="1"/>
</dbReference>
<organism evidence="13 14">
    <name type="scientific">Fervidobacterium gondwanense DSM 13020</name>
    <dbReference type="NCBI Taxonomy" id="1121883"/>
    <lineage>
        <taxon>Bacteria</taxon>
        <taxon>Thermotogati</taxon>
        <taxon>Thermotogota</taxon>
        <taxon>Thermotogae</taxon>
        <taxon>Thermotogales</taxon>
        <taxon>Fervidobacteriaceae</taxon>
        <taxon>Fervidobacterium</taxon>
    </lineage>
</organism>
<dbReference type="GO" id="GO:0030145">
    <property type="term" value="F:manganese ion binding"/>
    <property type="evidence" value="ECO:0007669"/>
    <property type="project" value="TreeGrafter"/>
</dbReference>
<dbReference type="Gene3D" id="3.40.50.720">
    <property type="entry name" value="NAD(P)-binding Rossmann-like Domain"/>
    <property type="match status" value="1"/>
</dbReference>
<dbReference type="Proteomes" id="UP000184207">
    <property type="component" value="Unassembled WGS sequence"/>
</dbReference>
<feature type="binding site" evidence="9">
    <location>
        <position position="110"/>
    </location>
    <ligand>
        <name>1-deoxy-D-xylulose 5-phosphate</name>
        <dbReference type="ChEBI" id="CHEBI:57792"/>
    </ligand>
</feature>
<evidence type="ECO:0000259" key="10">
    <source>
        <dbReference type="Pfam" id="PF02670"/>
    </source>
</evidence>
<keyword evidence="3 9" id="KW-0479">Metal-binding</keyword>
<feature type="binding site" evidence="9">
    <location>
        <position position="13"/>
    </location>
    <ligand>
        <name>NADPH</name>
        <dbReference type="ChEBI" id="CHEBI:57783"/>
    </ligand>
</feature>
<comment type="catalytic activity">
    <reaction evidence="8">
        <text>2-C-methyl-D-erythritol 4-phosphate + NADP(+) = 1-deoxy-D-xylulose 5-phosphate + NADPH + H(+)</text>
        <dbReference type="Rhea" id="RHEA:13717"/>
        <dbReference type="ChEBI" id="CHEBI:15378"/>
        <dbReference type="ChEBI" id="CHEBI:57783"/>
        <dbReference type="ChEBI" id="CHEBI:57792"/>
        <dbReference type="ChEBI" id="CHEBI:58262"/>
        <dbReference type="ChEBI" id="CHEBI:58349"/>
        <dbReference type="EC" id="1.1.1.267"/>
    </reaction>
    <physiologicalReaction direction="right-to-left" evidence="8">
        <dbReference type="Rhea" id="RHEA:13719"/>
    </physiologicalReaction>
</comment>
<feature type="binding site" evidence="9">
    <location>
        <position position="202"/>
    </location>
    <ligand>
        <name>1-deoxy-D-xylulose 5-phosphate</name>
        <dbReference type="ChEBI" id="CHEBI:57792"/>
    </ligand>
</feature>
<evidence type="ECO:0000259" key="12">
    <source>
        <dbReference type="Pfam" id="PF13288"/>
    </source>
</evidence>
<dbReference type="STRING" id="1121883.SAMN02745226_01952"/>
<evidence type="ECO:0000256" key="6">
    <source>
        <dbReference type="ARBA" id="ARBA00023211"/>
    </source>
</evidence>
<dbReference type="AlphaFoldDB" id="A0A1M7TFX9"/>
<keyword evidence="9" id="KW-0460">Magnesium</keyword>
<comment type="caution">
    <text evidence="9">Lacks conserved residue(s) required for the propagation of feature annotation.</text>
</comment>
<keyword evidence="14" id="KW-1185">Reference proteome</keyword>
<dbReference type="Pfam" id="PF02670">
    <property type="entry name" value="DXP_reductoisom"/>
    <property type="match status" value="1"/>
</dbReference>
<dbReference type="GO" id="GO:0070402">
    <property type="term" value="F:NADPH binding"/>
    <property type="evidence" value="ECO:0007669"/>
    <property type="project" value="InterPro"/>
</dbReference>
<feature type="binding site" evidence="9">
    <location>
        <position position="37"/>
    </location>
    <ligand>
        <name>NADPH</name>
        <dbReference type="ChEBI" id="CHEBI:57783"/>
    </ligand>
</feature>
<dbReference type="RefSeq" id="WP_072761015.1">
    <property type="nucleotide sequence ID" value="NZ_FRDJ01000017.1"/>
</dbReference>
<feature type="binding site" evidence="9">
    <location>
        <position position="137"/>
    </location>
    <ligand>
        <name>Mn(2+)</name>
        <dbReference type="ChEBI" id="CHEBI:29035"/>
    </ligand>
</feature>
<dbReference type="SUPFAM" id="SSF69055">
    <property type="entry name" value="1-deoxy-D-xylulose-5-phosphate reductoisomerase, C-terminal domain"/>
    <property type="match status" value="1"/>
</dbReference>
<feature type="binding site" evidence="9">
    <location>
        <position position="180"/>
    </location>
    <ligand>
        <name>1-deoxy-D-xylulose 5-phosphate</name>
        <dbReference type="ChEBI" id="CHEBI:57792"/>
    </ligand>
</feature>
<accession>A0A1M7TFX9</accession>
<keyword evidence="6 9" id="KW-0464">Manganese</keyword>
<dbReference type="EC" id="1.1.1.267" evidence="9"/>
<feature type="binding site" evidence="9">
    <location>
        <position position="38"/>
    </location>
    <ligand>
        <name>NADPH</name>
        <dbReference type="ChEBI" id="CHEBI:57783"/>
    </ligand>
</feature>
<feature type="binding site" evidence="9">
    <location>
        <position position="193"/>
    </location>
    <ligand>
        <name>1-deoxy-D-xylulose 5-phosphate</name>
        <dbReference type="ChEBI" id="CHEBI:57792"/>
    </ligand>
</feature>
<keyword evidence="5 9" id="KW-0560">Oxidoreductase</keyword>
<keyword evidence="13" id="KW-0413">Isomerase</keyword>
<feature type="binding site" evidence="9">
    <location>
        <position position="198"/>
    </location>
    <ligand>
        <name>1-deoxy-D-xylulose 5-phosphate</name>
        <dbReference type="ChEBI" id="CHEBI:57792"/>
    </ligand>
</feature>
<feature type="binding site" evidence="9">
    <location>
        <position position="157"/>
    </location>
    <ligand>
        <name>1-deoxy-D-xylulose 5-phosphate</name>
        <dbReference type="ChEBI" id="CHEBI:57792"/>
    </ligand>
</feature>
<feature type="binding site" evidence="9">
    <location>
        <position position="186"/>
    </location>
    <ligand>
        <name>NADPH</name>
        <dbReference type="ChEBI" id="CHEBI:57783"/>
    </ligand>
</feature>
<evidence type="ECO:0000256" key="3">
    <source>
        <dbReference type="ARBA" id="ARBA00022723"/>
    </source>
</evidence>
<dbReference type="InterPro" id="IPR013512">
    <property type="entry name" value="DXP_reductoisomerase_N"/>
</dbReference>
<name>A0A1M7TFX9_FERGO</name>
<comment type="function">
    <text evidence="9">Catalyzes the NADPH-dependent rearrangement and reduction of 1-deoxy-D-xylulose-5-phosphate (DXP) to 2-C-methyl-D-erythritol 4-phosphate (MEP).</text>
</comment>
<dbReference type="UniPathway" id="UPA00056">
    <property type="reaction ID" value="UER00092"/>
</dbReference>
<proteinExistence type="inferred from homology"/>
<feature type="binding site" evidence="9">
    <location>
        <position position="135"/>
    </location>
    <ligand>
        <name>Mn(2+)</name>
        <dbReference type="ChEBI" id="CHEBI:29035"/>
    </ligand>
</feature>
<evidence type="ECO:0000256" key="7">
    <source>
        <dbReference type="ARBA" id="ARBA00023229"/>
    </source>
</evidence>
<keyword evidence="7 9" id="KW-0414">Isoprene biosynthesis</keyword>
<feature type="binding site" evidence="9">
    <location>
        <position position="137"/>
    </location>
    <ligand>
        <name>1-deoxy-D-xylulose 5-phosphate</name>
        <dbReference type="ChEBI" id="CHEBI:57792"/>
    </ligand>
</feature>
<evidence type="ECO:0000313" key="13">
    <source>
        <dbReference type="EMBL" id="SHN69571.1"/>
    </source>
</evidence>
<dbReference type="EMBL" id="FRDJ01000017">
    <property type="protein sequence ID" value="SHN69571.1"/>
    <property type="molecule type" value="Genomic_DNA"/>
</dbReference>
<evidence type="ECO:0000256" key="8">
    <source>
        <dbReference type="ARBA" id="ARBA00048543"/>
    </source>
</evidence>
<dbReference type="GO" id="GO:0016853">
    <property type="term" value="F:isomerase activity"/>
    <property type="evidence" value="ECO:0007669"/>
    <property type="project" value="UniProtKB-KW"/>
</dbReference>
<protein>
    <recommendedName>
        <fullName evidence="9">1-deoxy-D-xylulose 5-phosphate reductoisomerase</fullName>
        <shortName evidence="9">DXP reductoisomerase</shortName>
        <ecNumber evidence="9">1.1.1.267</ecNumber>
    </recommendedName>
    <alternativeName>
        <fullName evidence="9">1-deoxyxylulose-5-phosphate reductoisomerase</fullName>
    </alternativeName>
    <alternativeName>
        <fullName evidence="9">2-C-methyl-D-erythritol 4-phosphate synthase</fullName>
    </alternativeName>
</protein>
<dbReference type="Pfam" id="PF08436">
    <property type="entry name" value="DXP_redisom_C"/>
    <property type="match status" value="1"/>
</dbReference>
<feature type="domain" description="1-deoxy-D-xylulose 5-phosphate reductoisomerase N-terminal" evidence="10">
    <location>
        <begin position="6"/>
        <end position="117"/>
    </location>
</feature>
<dbReference type="InterPro" id="IPR003821">
    <property type="entry name" value="DXP_reductoisomerase"/>
</dbReference>
<evidence type="ECO:0000256" key="1">
    <source>
        <dbReference type="ARBA" id="ARBA00005094"/>
    </source>
</evidence>
<sequence length="372" mass="41584">MEEKTVVILGVTGSIGTQTVDVIKALKGFKVVGISFGRNVSLAEKIIDELGVKYYVSEREASKGVKIETLEELFSITEPDIVVCAIPGFEGVKAALESLKHTKRLALATKEALVCAGPFVKQLAEKYSVEIIPIDSEHSAIFQLYEPHIDHVLITASGGAVRDVPLDDIPSLTPAQILKHPTWSMGGRITVDSATMVNKLFEVIEAHELFNLDYSKIDVKLNRSSFVHGIVFLKDGVIKIHAGKPDMRIPIAYSLTYPERIYESCIADVKEFDLSLYNVEEERYPIFHYGLELARTQSGLSWRIALNASDEIAVEYFLREKITFRQIETVVKRTVDYVIEADKSVESINDVYEIDNISRNYAAKVVKELLSK</sequence>
<feature type="binding site" evidence="9">
    <location>
        <position position="202"/>
    </location>
    <ligand>
        <name>Mn(2+)</name>
        <dbReference type="ChEBI" id="CHEBI:29035"/>
    </ligand>
</feature>
<dbReference type="GO" id="GO:0030604">
    <property type="term" value="F:1-deoxy-D-xylulose-5-phosphate reductoisomerase activity"/>
    <property type="evidence" value="ECO:0007669"/>
    <property type="project" value="UniProtKB-UniRule"/>
</dbReference>
<evidence type="ECO:0000256" key="2">
    <source>
        <dbReference type="ARBA" id="ARBA00006825"/>
    </source>
</evidence>
<comment type="similarity">
    <text evidence="2 9">Belongs to the DXR family.</text>
</comment>
<feature type="binding site" evidence="9">
    <location>
        <position position="199"/>
    </location>
    <ligand>
        <name>1-deoxy-D-xylulose 5-phosphate</name>
        <dbReference type="ChEBI" id="CHEBI:57792"/>
    </ligand>
</feature>
<dbReference type="SUPFAM" id="SSF55347">
    <property type="entry name" value="Glyceraldehyde-3-phosphate dehydrogenase-like, C-terminal domain"/>
    <property type="match status" value="1"/>
</dbReference>
<feature type="binding site" evidence="9">
    <location>
        <position position="15"/>
    </location>
    <ligand>
        <name>NADPH</name>
        <dbReference type="ChEBI" id="CHEBI:57783"/>
    </ligand>
</feature>
<evidence type="ECO:0000313" key="14">
    <source>
        <dbReference type="Proteomes" id="UP000184207"/>
    </source>
</evidence>
<dbReference type="InterPro" id="IPR036169">
    <property type="entry name" value="DXPR_C_sf"/>
</dbReference>
<feature type="domain" description="DXP reductoisomerase C-terminal" evidence="12">
    <location>
        <begin position="243"/>
        <end position="360"/>
    </location>
</feature>
<keyword evidence="4 9" id="KW-0521">NADP</keyword>
<gene>
    <name evidence="9" type="primary">dxr</name>
    <name evidence="13" type="ORF">SAMN02745226_01952</name>
</gene>
<feature type="binding site" evidence="9">
    <location>
        <position position="136"/>
    </location>
    <ligand>
        <name>1-deoxy-D-xylulose 5-phosphate</name>
        <dbReference type="ChEBI" id="CHEBI:57792"/>
    </ligand>
</feature>
<dbReference type="InterPro" id="IPR013644">
    <property type="entry name" value="DXP_reductoisomerase_C"/>
</dbReference>